<dbReference type="InterPro" id="IPR038657">
    <property type="entry name" value="Ribosomal_bL19_sf"/>
</dbReference>
<reference evidence="6 7" key="1">
    <citation type="submission" date="2017-09" db="EMBL/GenBank/DDBJ databases">
        <title>Depth-based differentiation of microbial function through sediment-hosted aquifers and enrichment of novel symbionts in the deep terrestrial subsurface.</title>
        <authorList>
            <person name="Probst A.J."/>
            <person name="Ladd B."/>
            <person name="Jarett J.K."/>
            <person name="Geller-Mcgrath D.E."/>
            <person name="Sieber C.M."/>
            <person name="Emerson J.B."/>
            <person name="Anantharaman K."/>
            <person name="Thomas B.C."/>
            <person name="Malmstrom R."/>
            <person name="Stieglmeier M."/>
            <person name="Klingl A."/>
            <person name="Woyke T."/>
            <person name="Ryan C.M."/>
            <person name="Banfield J.F."/>
        </authorList>
    </citation>
    <scope>NUCLEOTIDE SEQUENCE [LARGE SCALE GENOMIC DNA]</scope>
    <source>
        <strain evidence="6">CG22_combo_CG10-13_8_21_14_all_47_15</strain>
    </source>
</reference>
<dbReference type="NCBIfam" id="TIGR01024">
    <property type="entry name" value="rplS_bact"/>
    <property type="match status" value="1"/>
</dbReference>
<evidence type="ECO:0000256" key="5">
    <source>
        <dbReference type="SAM" id="MobiDB-lite"/>
    </source>
</evidence>
<dbReference type="AlphaFoldDB" id="A0A2H0CUL2"/>
<dbReference type="GO" id="GO:0003735">
    <property type="term" value="F:structural constituent of ribosome"/>
    <property type="evidence" value="ECO:0007669"/>
    <property type="project" value="InterPro"/>
</dbReference>
<dbReference type="InterPro" id="IPR018257">
    <property type="entry name" value="Ribosomal_bL19_CS"/>
</dbReference>
<dbReference type="Proteomes" id="UP000230638">
    <property type="component" value="Unassembled WGS sequence"/>
</dbReference>
<keyword evidence="2 6" id="KW-0689">Ribosomal protein</keyword>
<evidence type="ECO:0000256" key="3">
    <source>
        <dbReference type="ARBA" id="ARBA00023274"/>
    </source>
</evidence>
<dbReference type="Pfam" id="PF01245">
    <property type="entry name" value="Ribosomal_L19"/>
    <property type="match status" value="1"/>
</dbReference>
<sequence length="157" mass="17873">MPVSPVMLDKRKNLDFRAGDTVRVFIKIEEKGKTRLQLFEGLVLTRKHGAEPGATFTVRRVTGGIGVEKIFPLYSPIIDKIEVTKRAKARRAKLYYIREKAAKAIRKKLRSTAVTATMFDESEKEEIIEQAEVEKSEVEKPEEQEAKEEETPHTASN</sequence>
<comment type="caution">
    <text evidence="6">The sequence shown here is derived from an EMBL/GenBank/DDBJ whole genome shotgun (WGS) entry which is preliminary data.</text>
</comment>
<keyword evidence="3 4" id="KW-0687">Ribonucleoprotein</keyword>
<organism evidence="6 7">
    <name type="scientific">Candidatus Lloydbacteria bacterium CG22_combo_CG10-13_8_21_14_all_47_15</name>
    <dbReference type="NCBI Taxonomy" id="1974635"/>
    <lineage>
        <taxon>Bacteria</taxon>
        <taxon>Candidatus Lloydiibacteriota</taxon>
    </lineage>
</organism>
<dbReference type="InterPro" id="IPR008991">
    <property type="entry name" value="Translation_prot_SH3-like_sf"/>
</dbReference>
<comment type="similarity">
    <text evidence="1 4">Belongs to the bacterial ribosomal protein bL19 family.</text>
</comment>
<dbReference type="Gene3D" id="2.30.30.790">
    <property type="match status" value="1"/>
</dbReference>
<dbReference type="SUPFAM" id="SSF50104">
    <property type="entry name" value="Translation proteins SH3-like domain"/>
    <property type="match status" value="1"/>
</dbReference>
<accession>A0A2H0CUL2</accession>
<evidence type="ECO:0000256" key="1">
    <source>
        <dbReference type="ARBA" id="ARBA00005781"/>
    </source>
</evidence>
<dbReference type="PANTHER" id="PTHR15680">
    <property type="entry name" value="RIBOSOMAL PROTEIN L19"/>
    <property type="match status" value="1"/>
</dbReference>
<evidence type="ECO:0000256" key="4">
    <source>
        <dbReference type="RuleBase" id="RU000559"/>
    </source>
</evidence>
<gene>
    <name evidence="6" type="ORF">COW88_01445</name>
</gene>
<name>A0A2H0CUL2_9BACT</name>
<comment type="function">
    <text evidence="4">This protein is located at the 30S-50S ribosomal subunit interface and may play a role in the structure and function of the aminoacyl-tRNA binding site.</text>
</comment>
<feature type="region of interest" description="Disordered" evidence="5">
    <location>
        <begin position="124"/>
        <end position="157"/>
    </location>
</feature>
<dbReference type="PANTHER" id="PTHR15680:SF9">
    <property type="entry name" value="LARGE RIBOSOMAL SUBUNIT PROTEIN BL19M"/>
    <property type="match status" value="1"/>
</dbReference>
<dbReference type="GO" id="GO:0022625">
    <property type="term" value="C:cytosolic large ribosomal subunit"/>
    <property type="evidence" value="ECO:0007669"/>
    <property type="project" value="TreeGrafter"/>
</dbReference>
<dbReference type="PRINTS" id="PR00061">
    <property type="entry name" value="RIBOSOMALL19"/>
</dbReference>
<evidence type="ECO:0000313" key="7">
    <source>
        <dbReference type="Proteomes" id="UP000230638"/>
    </source>
</evidence>
<protein>
    <recommendedName>
        <fullName evidence="4">50S ribosomal protein L19</fullName>
    </recommendedName>
</protein>
<evidence type="ECO:0000256" key="2">
    <source>
        <dbReference type="ARBA" id="ARBA00022980"/>
    </source>
</evidence>
<dbReference type="GO" id="GO:0006412">
    <property type="term" value="P:translation"/>
    <property type="evidence" value="ECO:0007669"/>
    <property type="project" value="InterPro"/>
</dbReference>
<proteinExistence type="inferred from homology"/>
<dbReference type="PROSITE" id="PS01015">
    <property type="entry name" value="RIBOSOMAL_L19"/>
    <property type="match status" value="1"/>
</dbReference>
<dbReference type="EMBL" id="PCTL01000016">
    <property type="protein sequence ID" value="PIP73597.1"/>
    <property type="molecule type" value="Genomic_DNA"/>
</dbReference>
<evidence type="ECO:0000313" key="6">
    <source>
        <dbReference type="EMBL" id="PIP73597.1"/>
    </source>
</evidence>
<feature type="compositionally biased region" description="Basic and acidic residues" evidence="5">
    <location>
        <begin position="132"/>
        <end position="157"/>
    </location>
</feature>
<dbReference type="InterPro" id="IPR001857">
    <property type="entry name" value="Ribosomal_bL19"/>
</dbReference>